<proteinExistence type="predicted"/>
<dbReference type="RefSeq" id="WP_229912494.1">
    <property type="nucleotide sequence ID" value="NZ_BNBM01000028.1"/>
</dbReference>
<protein>
    <submittedName>
        <fullName evidence="2">Sugar ABC transporter substrate-binding protein</fullName>
    </submittedName>
</protein>
<accession>A0ABV1Y7B0</accession>
<dbReference type="Gene3D" id="3.40.190.10">
    <property type="entry name" value="Periplasmic binding protein-like II"/>
    <property type="match status" value="2"/>
</dbReference>
<dbReference type="Proteomes" id="UP001486207">
    <property type="component" value="Unassembled WGS sequence"/>
</dbReference>
<dbReference type="Pfam" id="PF01547">
    <property type="entry name" value="SBP_bac_1"/>
    <property type="match status" value="1"/>
</dbReference>
<organism evidence="2 3">
    <name type="scientific">Streptomyces lanatus</name>
    <dbReference type="NCBI Taxonomy" id="66900"/>
    <lineage>
        <taxon>Bacteria</taxon>
        <taxon>Bacillati</taxon>
        <taxon>Actinomycetota</taxon>
        <taxon>Actinomycetes</taxon>
        <taxon>Kitasatosporales</taxon>
        <taxon>Streptomycetaceae</taxon>
        <taxon>Streptomyces</taxon>
    </lineage>
</organism>
<sequence>MSEPPHTRRGRLTRLVLAAALLASLALGPAACADNSADPVTVTVAAVDFMHGIEALVDDFEKDHPHIKVNLVFLPENSLRARVPKDIASEASHYDIVAIGPYEAPIWASRGWLTRLDPYAARGDYDRQDFIPTVRESLSYNGGQYAMPYYAESSFLMYREDLFAQAGLTMPEHPTWQQIARLAARLHDPGHDVAGICLRGGAGWGNLLMPLNMVILTFGGRWYDENWNPRLTSPETRRAVRFYVDLVRRYGQPRASEAVPADCLRTMSQGRAAMWYDSTALAGRLEDTQHSRVAGRIGYAPAPVRRTDSAGWLWAWSLAIPVTAKDRDAAWEFVSWATSKDYLRLYGERLGWVRVPPGSRLSTYELPEYRKAGHAFVAPTLDALAAVNPRRPGTHPQPWTGVSYVGIPEYAALGNRVSAEISAAIAGRQSVDEALAKSQLFARDVVEGAGYRD</sequence>
<name>A0ABV1Y7B0_9ACTN</name>
<feature type="signal peptide" evidence="1">
    <location>
        <begin position="1"/>
        <end position="33"/>
    </location>
</feature>
<comment type="caution">
    <text evidence="2">The sequence shown here is derived from an EMBL/GenBank/DDBJ whole genome shotgun (WGS) entry which is preliminary data.</text>
</comment>
<reference evidence="2 3" key="1">
    <citation type="submission" date="2024-06" db="EMBL/GenBank/DDBJ databases">
        <title>The Natural Products Discovery Center: Release of the First 8490 Sequenced Strains for Exploring Actinobacteria Biosynthetic Diversity.</title>
        <authorList>
            <person name="Kalkreuter E."/>
            <person name="Kautsar S.A."/>
            <person name="Yang D."/>
            <person name="Bader C.D."/>
            <person name="Teijaro C.N."/>
            <person name="Fluegel L."/>
            <person name="Davis C.M."/>
            <person name="Simpson J.R."/>
            <person name="Lauterbach L."/>
            <person name="Steele A.D."/>
            <person name="Gui C."/>
            <person name="Meng S."/>
            <person name="Li G."/>
            <person name="Viehrig K."/>
            <person name="Ye F."/>
            <person name="Su P."/>
            <person name="Kiefer A.F."/>
            <person name="Nichols A."/>
            <person name="Cepeda A.J."/>
            <person name="Yan W."/>
            <person name="Fan B."/>
            <person name="Jiang Y."/>
            <person name="Adhikari A."/>
            <person name="Zheng C.-J."/>
            <person name="Schuster L."/>
            <person name="Cowan T.M."/>
            <person name="Smanski M.J."/>
            <person name="Chevrette M.G."/>
            <person name="De Carvalho L.P.S."/>
            <person name="Shen B."/>
        </authorList>
    </citation>
    <scope>NUCLEOTIDE SEQUENCE [LARGE SCALE GENOMIC DNA]</scope>
    <source>
        <strain evidence="2 3">NPDC000155</strain>
    </source>
</reference>
<keyword evidence="1" id="KW-0732">Signal</keyword>
<dbReference type="InterPro" id="IPR050490">
    <property type="entry name" value="Bact_solute-bd_prot1"/>
</dbReference>
<dbReference type="CDD" id="cd13585">
    <property type="entry name" value="PBP2_TMBP_like"/>
    <property type="match status" value="1"/>
</dbReference>
<feature type="chain" id="PRO_5045650210" evidence="1">
    <location>
        <begin position="34"/>
        <end position="453"/>
    </location>
</feature>
<dbReference type="PROSITE" id="PS51318">
    <property type="entry name" value="TAT"/>
    <property type="match status" value="1"/>
</dbReference>
<dbReference type="PANTHER" id="PTHR43649">
    <property type="entry name" value="ARABINOSE-BINDING PROTEIN-RELATED"/>
    <property type="match status" value="1"/>
</dbReference>
<dbReference type="SUPFAM" id="SSF53850">
    <property type="entry name" value="Periplasmic binding protein-like II"/>
    <property type="match status" value="1"/>
</dbReference>
<evidence type="ECO:0000313" key="2">
    <source>
        <dbReference type="EMBL" id="MER7379699.1"/>
    </source>
</evidence>
<dbReference type="PANTHER" id="PTHR43649:SF12">
    <property type="entry name" value="DIACETYLCHITOBIOSE BINDING PROTEIN DASA"/>
    <property type="match status" value="1"/>
</dbReference>
<dbReference type="InterPro" id="IPR006311">
    <property type="entry name" value="TAT_signal"/>
</dbReference>
<gene>
    <name evidence="2" type="ORF">ABT384_44655</name>
</gene>
<evidence type="ECO:0000313" key="3">
    <source>
        <dbReference type="Proteomes" id="UP001486207"/>
    </source>
</evidence>
<dbReference type="InterPro" id="IPR006059">
    <property type="entry name" value="SBP"/>
</dbReference>
<evidence type="ECO:0000256" key="1">
    <source>
        <dbReference type="SAM" id="SignalP"/>
    </source>
</evidence>
<dbReference type="EMBL" id="JBEPFB010000037">
    <property type="protein sequence ID" value="MER7379699.1"/>
    <property type="molecule type" value="Genomic_DNA"/>
</dbReference>
<keyword evidence="3" id="KW-1185">Reference proteome</keyword>